<dbReference type="InParanoid" id="A0A2V0PKF2"/>
<name>A0A2V0PKF2_9CHLO</name>
<gene>
    <name evidence="2" type="ORF">Rsub_12280</name>
</gene>
<dbReference type="AlphaFoldDB" id="A0A2V0PKF2"/>
<dbReference type="EMBL" id="BDRX01000160">
    <property type="protein sequence ID" value="GBF99502.1"/>
    <property type="molecule type" value="Genomic_DNA"/>
</dbReference>
<evidence type="ECO:0000313" key="3">
    <source>
        <dbReference type="Proteomes" id="UP000247498"/>
    </source>
</evidence>
<organism evidence="2 3">
    <name type="scientific">Raphidocelis subcapitata</name>
    <dbReference type="NCBI Taxonomy" id="307507"/>
    <lineage>
        <taxon>Eukaryota</taxon>
        <taxon>Viridiplantae</taxon>
        <taxon>Chlorophyta</taxon>
        <taxon>core chlorophytes</taxon>
        <taxon>Chlorophyceae</taxon>
        <taxon>CS clade</taxon>
        <taxon>Sphaeropleales</taxon>
        <taxon>Selenastraceae</taxon>
        <taxon>Raphidocelis</taxon>
    </lineage>
</organism>
<feature type="chain" id="PRO_5015854266" description="CARDB domain-containing protein" evidence="1">
    <location>
        <begin position="27"/>
        <end position="483"/>
    </location>
</feature>
<protein>
    <recommendedName>
        <fullName evidence="4">CARDB domain-containing protein</fullName>
    </recommendedName>
</protein>
<sequence length="483" mass="51892">MAPTQMTALGLALALALALAAAPARAAGPAGMKVFATNMPTTSPTLEGALRAREEGQRHPFDRSNRAATPEGTPFVWWTTYLHPSLPEPGVTRSFTLYVANTGGVTIPKGVVVSIWANRTEVPTCNSTAGADAEYTLPELPAFKTATLKIKVKYPETLLVNETATMRIFLDSTCSVSAESPDGEAGPNQWYGNSQVVAKGTKYAYIAIDMPSPDDFPYGTYYMNVAKTDPAVLVANNAYSLTLKIRNLGTAPTEDGVVAGIWKSIFDANPSPCTTEKGTAVELPKLGPGKSKTIKVDLQAPLSSYFGYPYEVLTIFTDATCKLYSSPSDVGIQLYQFISPFSAVFVGVQDKAQLTFSVKTSPKQPKANETMTLSVKFRNGGTADGPIGRVAVWYKPAPEWPAPAWGGYWAYDASLYPIDYVAHADFSEPVKAGRSKVFKLRDVPAPPSPGWWQVSVLPDANATQPGSQELYPTPVYAAFEVLA</sequence>
<evidence type="ECO:0000256" key="1">
    <source>
        <dbReference type="SAM" id="SignalP"/>
    </source>
</evidence>
<accession>A0A2V0PKF2</accession>
<comment type="caution">
    <text evidence="2">The sequence shown here is derived from an EMBL/GenBank/DDBJ whole genome shotgun (WGS) entry which is preliminary data.</text>
</comment>
<dbReference type="OrthoDB" id="562086at2759"/>
<evidence type="ECO:0000313" key="2">
    <source>
        <dbReference type="EMBL" id="GBF99502.1"/>
    </source>
</evidence>
<keyword evidence="1" id="KW-0732">Signal</keyword>
<feature type="signal peptide" evidence="1">
    <location>
        <begin position="1"/>
        <end position="26"/>
    </location>
</feature>
<keyword evidence="3" id="KW-1185">Reference proteome</keyword>
<proteinExistence type="predicted"/>
<reference evidence="2 3" key="1">
    <citation type="journal article" date="2018" name="Sci. Rep.">
        <title>Raphidocelis subcapitata (=Pseudokirchneriella subcapitata) provides an insight into genome evolution and environmental adaptations in the Sphaeropleales.</title>
        <authorList>
            <person name="Suzuki S."/>
            <person name="Yamaguchi H."/>
            <person name="Nakajima N."/>
            <person name="Kawachi M."/>
        </authorList>
    </citation>
    <scope>NUCLEOTIDE SEQUENCE [LARGE SCALE GENOMIC DNA]</scope>
    <source>
        <strain evidence="2 3">NIES-35</strain>
    </source>
</reference>
<evidence type="ECO:0008006" key="4">
    <source>
        <dbReference type="Google" id="ProtNLM"/>
    </source>
</evidence>
<dbReference type="Proteomes" id="UP000247498">
    <property type="component" value="Unassembled WGS sequence"/>
</dbReference>